<reference evidence="3" key="1">
    <citation type="journal article" date="2018" name="Nat. Microbiol.">
        <title>Leveraging single-cell genomics to expand the fungal tree of life.</title>
        <authorList>
            <person name="Ahrendt S.R."/>
            <person name="Quandt C.A."/>
            <person name="Ciobanu D."/>
            <person name="Clum A."/>
            <person name="Salamov A."/>
            <person name="Andreopoulos B."/>
            <person name="Cheng J.F."/>
            <person name="Woyke T."/>
            <person name="Pelin A."/>
            <person name="Henrissat B."/>
            <person name="Reynolds N.K."/>
            <person name="Benny G.L."/>
            <person name="Smith M.E."/>
            <person name="James T.Y."/>
            <person name="Grigoriev I.V."/>
        </authorList>
    </citation>
    <scope>NUCLEOTIDE SEQUENCE [LARGE SCALE GENOMIC DNA]</scope>
    <source>
        <strain evidence="3">RSA 1356</strain>
    </source>
</reference>
<dbReference type="GO" id="GO:0003677">
    <property type="term" value="F:DNA binding"/>
    <property type="evidence" value="ECO:0007669"/>
    <property type="project" value="TreeGrafter"/>
</dbReference>
<protein>
    <submittedName>
        <fullName evidence="2">Gluconate transport inducer 1/Pac2</fullName>
    </submittedName>
</protein>
<dbReference type="InterPro" id="IPR018608">
    <property type="entry name" value="Gti1/Pac2"/>
</dbReference>
<dbReference type="OrthoDB" id="5319641at2759"/>
<evidence type="ECO:0000313" key="2">
    <source>
        <dbReference type="EMBL" id="RKP07221.1"/>
    </source>
</evidence>
<evidence type="ECO:0000313" key="3">
    <source>
        <dbReference type="Proteomes" id="UP000271241"/>
    </source>
</evidence>
<sequence length="208" mass="23742">MLQLAWRRLADCEKNRLRPGAVYVFDQEASRIHRWTDGRNWSPSRINGNFLVYREVECKIAWRATRPRKLFEQLWEKASLAMPMQVTLLAGDELDNPTHADGVAEYKDGIRNVGNGAHGHAERGSAVRSTSPQPDSELYTIFPEIRQVEPSRVLNSNKGLYIYRRDGLIKRTISVRIVPPGHGSRPHTWHLVAYQARMDGRLCALGDV</sequence>
<dbReference type="Proteomes" id="UP000271241">
    <property type="component" value="Unassembled WGS sequence"/>
</dbReference>
<dbReference type="PANTHER" id="PTHR28027">
    <property type="entry name" value="TRANSCRIPTIONAL REGULATOR MIT1"/>
    <property type="match status" value="1"/>
</dbReference>
<keyword evidence="3" id="KW-1185">Reference proteome</keyword>
<evidence type="ECO:0000256" key="1">
    <source>
        <dbReference type="SAM" id="MobiDB-lite"/>
    </source>
</evidence>
<dbReference type="Pfam" id="PF09729">
    <property type="entry name" value="Gti1_Pac2"/>
    <property type="match status" value="1"/>
</dbReference>
<dbReference type="AlphaFoldDB" id="A0A4P9XP66"/>
<proteinExistence type="predicted"/>
<feature type="region of interest" description="Disordered" evidence="1">
    <location>
        <begin position="113"/>
        <end position="134"/>
    </location>
</feature>
<gene>
    <name evidence="2" type="ORF">THASP1DRAFT_30969</name>
</gene>
<dbReference type="PANTHER" id="PTHR28027:SF2">
    <property type="entry name" value="TRANSCRIPTIONAL REGULATOR MIT1"/>
    <property type="match status" value="1"/>
</dbReference>
<organism evidence="2 3">
    <name type="scientific">Thamnocephalis sphaerospora</name>
    <dbReference type="NCBI Taxonomy" id="78915"/>
    <lineage>
        <taxon>Eukaryota</taxon>
        <taxon>Fungi</taxon>
        <taxon>Fungi incertae sedis</taxon>
        <taxon>Zoopagomycota</taxon>
        <taxon>Zoopagomycotina</taxon>
        <taxon>Zoopagomycetes</taxon>
        <taxon>Zoopagales</taxon>
        <taxon>Sigmoideomycetaceae</taxon>
        <taxon>Thamnocephalis</taxon>
    </lineage>
</organism>
<accession>A0A4P9XP66</accession>
<name>A0A4P9XP66_9FUNG</name>
<dbReference type="EMBL" id="KZ992749">
    <property type="protein sequence ID" value="RKP07221.1"/>
    <property type="molecule type" value="Genomic_DNA"/>
</dbReference>